<keyword evidence="4" id="KW-0547">Nucleotide-binding</keyword>
<evidence type="ECO:0000256" key="1">
    <source>
        <dbReference type="ARBA" id="ARBA00022553"/>
    </source>
</evidence>
<dbReference type="InterPro" id="IPR008201">
    <property type="entry name" value="HepT-like"/>
</dbReference>
<dbReference type="GO" id="GO:0016787">
    <property type="term" value="F:hydrolase activity"/>
    <property type="evidence" value="ECO:0007669"/>
    <property type="project" value="UniProtKB-KW"/>
</dbReference>
<dbReference type="AlphaFoldDB" id="A0A3R5X5J3"/>
<evidence type="ECO:0000256" key="6">
    <source>
        <dbReference type="ARBA" id="ARBA00024207"/>
    </source>
</evidence>
<organism evidence="7 9">
    <name type="scientific">Parabacteroides distasonis</name>
    <dbReference type="NCBI Taxonomy" id="823"/>
    <lineage>
        <taxon>Bacteria</taxon>
        <taxon>Pseudomonadati</taxon>
        <taxon>Bacteroidota</taxon>
        <taxon>Bacteroidia</taxon>
        <taxon>Bacteroidales</taxon>
        <taxon>Tannerellaceae</taxon>
        <taxon>Parabacteroides</taxon>
    </lineage>
</organism>
<evidence type="ECO:0000256" key="4">
    <source>
        <dbReference type="ARBA" id="ARBA00022741"/>
    </source>
</evidence>
<evidence type="ECO:0000256" key="5">
    <source>
        <dbReference type="ARBA" id="ARBA00022801"/>
    </source>
</evidence>
<evidence type="ECO:0000256" key="3">
    <source>
        <dbReference type="ARBA" id="ARBA00022722"/>
    </source>
</evidence>
<comment type="similarity">
    <text evidence="6">Belongs to the HepT RNase toxin family.</text>
</comment>
<evidence type="ECO:0000313" key="7">
    <source>
        <dbReference type="EMBL" id="MRY59958.1"/>
    </source>
</evidence>
<dbReference type="InterPro" id="IPR051813">
    <property type="entry name" value="HepT_RNase_toxin"/>
</dbReference>
<dbReference type="Proteomes" id="UP000463337">
    <property type="component" value="Unassembled WGS sequence"/>
</dbReference>
<dbReference type="Gene3D" id="1.20.120.580">
    <property type="entry name" value="bsu32300-like"/>
    <property type="match status" value="1"/>
</dbReference>
<dbReference type="Proteomes" id="UP001221009">
    <property type="component" value="Chromosome"/>
</dbReference>
<dbReference type="Pfam" id="PF01934">
    <property type="entry name" value="HepT-like"/>
    <property type="match status" value="1"/>
</dbReference>
<dbReference type="GO" id="GO:0110001">
    <property type="term" value="C:toxin-antitoxin complex"/>
    <property type="evidence" value="ECO:0007669"/>
    <property type="project" value="InterPro"/>
</dbReference>
<keyword evidence="3" id="KW-0540">Nuclease</keyword>
<dbReference type="PANTHER" id="PTHR34139:SF1">
    <property type="entry name" value="RNASE MJ1380-RELATED"/>
    <property type="match status" value="1"/>
</dbReference>
<evidence type="ECO:0000313" key="9">
    <source>
        <dbReference type="Proteomes" id="UP000463337"/>
    </source>
</evidence>
<dbReference type="GO" id="GO:0000166">
    <property type="term" value="F:nucleotide binding"/>
    <property type="evidence" value="ECO:0007669"/>
    <property type="project" value="UniProtKB-KW"/>
</dbReference>
<name>A0A3R5X5J3_PARDI</name>
<sequence>MFDKVRIGSLLDRIENSILLIQSKSGEINCPDDFLLSQDGMFILSGICMQLVFIGESVKTIDNKTNHSYLIKYTDIPWTAIMGLRDIIAHEYHRIDEEEIFAVVNKDLISLLKIIQQMKMDLETIN</sequence>
<dbReference type="EMBL" id="WKLT01000022">
    <property type="protein sequence ID" value="MRY59958.1"/>
    <property type="molecule type" value="Genomic_DNA"/>
</dbReference>
<gene>
    <name evidence="7" type="ORF">GKD59_19025</name>
    <name evidence="8" type="ORF">P2T59_09660</name>
</gene>
<keyword evidence="5" id="KW-0378">Hydrolase</keyword>
<evidence type="ECO:0000313" key="8">
    <source>
        <dbReference type="EMBL" id="WET66239.1"/>
    </source>
</evidence>
<reference evidence="8" key="2">
    <citation type="submission" date="2023-03" db="EMBL/GenBank/DDBJ databases">
        <title>Parabacteroides distasonis, a bacteria resistant against UC.</title>
        <authorList>
            <person name="Dai W."/>
        </authorList>
    </citation>
    <scope>NUCLEOTIDE SEQUENCE</scope>
    <source>
        <strain evidence="8">F1-28</strain>
    </source>
</reference>
<dbReference type="GO" id="GO:0004540">
    <property type="term" value="F:RNA nuclease activity"/>
    <property type="evidence" value="ECO:0007669"/>
    <property type="project" value="InterPro"/>
</dbReference>
<reference evidence="7 9" key="1">
    <citation type="journal article" date="2019" name="Nat. Med.">
        <title>A library of human gut bacterial isolates paired with longitudinal multiomics data enables mechanistic microbiome research.</title>
        <authorList>
            <person name="Poyet M."/>
            <person name="Groussin M."/>
            <person name="Gibbons S.M."/>
            <person name="Avila-Pacheco J."/>
            <person name="Jiang X."/>
            <person name="Kearney S.M."/>
            <person name="Perrotta A.R."/>
            <person name="Berdy B."/>
            <person name="Zhao S."/>
            <person name="Lieberman T.D."/>
            <person name="Swanson P.K."/>
            <person name="Smith M."/>
            <person name="Roesemann S."/>
            <person name="Alexander J.E."/>
            <person name="Rich S.A."/>
            <person name="Livny J."/>
            <person name="Vlamakis H."/>
            <person name="Clish C."/>
            <person name="Bullock K."/>
            <person name="Deik A."/>
            <person name="Scott J."/>
            <person name="Pierce K.A."/>
            <person name="Xavier R.J."/>
            <person name="Alm E.J."/>
        </authorList>
    </citation>
    <scope>NUCLEOTIDE SEQUENCE [LARGE SCALE GENOMIC DNA]</scope>
    <source>
        <strain evidence="7 9">BIOML-A41</strain>
    </source>
</reference>
<keyword evidence="1" id="KW-0597">Phosphoprotein</keyword>
<evidence type="ECO:0000256" key="2">
    <source>
        <dbReference type="ARBA" id="ARBA00022649"/>
    </source>
</evidence>
<accession>A0A3R5X5J3</accession>
<proteinExistence type="inferred from homology"/>
<dbReference type="PANTHER" id="PTHR34139">
    <property type="entry name" value="UPF0331 PROTEIN MJ0127"/>
    <property type="match status" value="1"/>
</dbReference>
<protein>
    <submittedName>
        <fullName evidence="7">DUF86 domain-containing protein</fullName>
    </submittedName>
</protein>
<keyword evidence="2" id="KW-1277">Toxin-antitoxin system</keyword>
<dbReference type="EMBL" id="CP120353">
    <property type="protein sequence ID" value="WET66239.1"/>
    <property type="molecule type" value="Genomic_DNA"/>
</dbReference>
<dbReference type="InterPro" id="IPR037038">
    <property type="entry name" value="HepT-like_sf"/>
</dbReference>
<dbReference type="RefSeq" id="WP_005865152.1">
    <property type="nucleotide sequence ID" value="NZ_AP019729.1"/>
</dbReference>